<feature type="compositionally biased region" description="Polar residues" evidence="1">
    <location>
        <begin position="347"/>
        <end position="369"/>
    </location>
</feature>
<reference evidence="3" key="1">
    <citation type="submission" date="2016-10" db="EMBL/GenBank/DDBJ databases">
        <authorList>
            <person name="Varghese N."/>
            <person name="Submissions S."/>
        </authorList>
    </citation>
    <scope>NUCLEOTIDE SEQUENCE [LARGE SCALE GENOMIC DNA]</scope>
    <source>
        <strain evidence="3">DSM 26382</strain>
    </source>
</reference>
<dbReference type="EMBL" id="FMZQ01000007">
    <property type="protein sequence ID" value="SDC81890.1"/>
    <property type="molecule type" value="Genomic_DNA"/>
</dbReference>
<organism evidence="2 3">
    <name type="scientific">Ectopseudomonas chengduensis</name>
    <dbReference type="NCBI Taxonomy" id="489632"/>
    <lineage>
        <taxon>Bacteria</taxon>
        <taxon>Pseudomonadati</taxon>
        <taxon>Pseudomonadota</taxon>
        <taxon>Gammaproteobacteria</taxon>
        <taxon>Pseudomonadales</taxon>
        <taxon>Pseudomonadaceae</taxon>
        <taxon>Ectopseudomonas</taxon>
    </lineage>
</organism>
<feature type="compositionally biased region" description="Basic and acidic residues" evidence="1">
    <location>
        <begin position="78"/>
        <end position="87"/>
    </location>
</feature>
<protein>
    <submittedName>
        <fullName evidence="2">Uncharacterized protein</fullName>
    </submittedName>
</protein>
<dbReference type="Proteomes" id="UP000199467">
    <property type="component" value="Unassembled WGS sequence"/>
</dbReference>
<proteinExistence type="predicted"/>
<feature type="region of interest" description="Disordered" evidence="1">
    <location>
        <begin position="346"/>
        <end position="436"/>
    </location>
</feature>
<gene>
    <name evidence="2" type="ORF">SAMN05216576_10720</name>
</gene>
<keyword evidence="3" id="KW-1185">Reference proteome</keyword>
<evidence type="ECO:0000256" key="1">
    <source>
        <dbReference type="SAM" id="MobiDB-lite"/>
    </source>
</evidence>
<feature type="region of interest" description="Disordered" evidence="1">
    <location>
        <begin position="60"/>
        <end position="87"/>
    </location>
</feature>
<dbReference type="GeneID" id="57609186"/>
<dbReference type="RefSeq" id="WP_017362173.1">
    <property type="nucleotide sequence ID" value="NZ_FMZQ01000007.1"/>
</dbReference>
<accession>A0A1G6PNX1</accession>
<dbReference type="AlphaFoldDB" id="A0A1G6PNX1"/>
<evidence type="ECO:0000313" key="3">
    <source>
        <dbReference type="Proteomes" id="UP000199467"/>
    </source>
</evidence>
<evidence type="ECO:0000313" key="2">
    <source>
        <dbReference type="EMBL" id="SDC81890.1"/>
    </source>
</evidence>
<name>A0A1G6PNX1_9GAMM</name>
<sequence length="460" mass="50867">MSNPNDLLANFQQQIKEAATQDRANYFLVHVTKVLVGRKDPNNFQVHGIRLDNGKPVTVTSKKSSSGQHLPQQQAVMRADKTSRVGSKDPEVAAYTAEYFHTYGEGSLCIHALMRANKPYERDGQSFASVDVLDLDAATQRITSAEEFDRVLLSLLKPWNFKSGPLAEDAIGNRVWAKNGVLGIQPTVHLRLLGADNMVDKGIFFGLGAVDRANGQPLPSPRLPTDDEILAHLRKSPSYAMLKGLTEQPGFKEIGYVAIPGMRVNVGRDALNGTAENYLGAPKSWTWIKKEVPAVDGNHPQVRGWRGGILHIKETTSGRKIAVDAAPSVKWGLTLHPRLTPMEQELRNPSQVQQAAPVAKQSTDQNAASRTEAPARAVSEQQVARPQQAGVQERTHPADESYENQPANHAEQFEDYNPEDIYMMEQMANDGGERFEDDIDDLLQQAEAARERRNTSVPRM</sequence>